<dbReference type="PANTHER" id="PTHR40080">
    <property type="entry name" value="LMO1763 PROTEIN"/>
    <property type="match status" value="1"/>
</dbReference>
<dbReference type="Gene3D" id="1.10.1270.10">
    <property type="entry name" value="TrpR-like"/>
    <property type="match status" value="1"/>
</dbReference>
<reference evidence="1 2" key="1">
    <citation type="journal article" date="2015" name="Nature">
        <title>rRNA introns, odd ribosomes, and small enigmatic genomes across a large radiation of phyla.</title>
        <authorList>
            <person name="Brown C.T."/>
            <person name="Hug L.A."/>
            <person name="Thomas B.C."/>
            <person name="Sharon I."/>
            <person name="Castelle C.J."/>
            <person name="Singh A."/>
            <person name="Wilkins M.J."/>
            <person name="Williams K.H."/>
            <person name="Banfield J.F."/>
        </authorList>
    </citation>
    <scope>NUCLEOTIDE SEQUENCE [LARGE SCALE GENOMIC DNA]</scope>
</reference>
<dbReference type="NCBIfam" id="TIGR02531">
    <property type="entry name" value="yecD_yerC"/>
    <property type="match status" value="1"/>
</dbReference>
<dbReference type="Pfam" id="PF01371">
    <property type="entry name" value="Trp_repressor"/>
    <property type="match status" value="1"/>
</dbReference>
<evidence type="ECO:0000313" key="2">
    <source>
        <dbReference type="Proteomes" id="UP000034854"/>
    </source>
</evidence>
<protein>
    <recommendedName>
        <fullName evidence="3">TrpR like protein, YerC/YecD</fullName>
    </recommendedName>
</protein>
<dbReference type="InterPro" id="IPR013368">
    <property type="entry name" value="YecD_YerC"/>
</dbReference>
<dbReference type="AlphaFoldDB" id="A0A0G0UFL5"/>
<dbReference type="SUPFAM" id="SSF48295">
    <property type="entry name" value="TrpR-like"/>
    <property type="match status" value="1"/>
</dbReference>
<dbReference type="GO" id="GO:0003700">
    <property type="term" value="F:DNA-binding transcription factor activity"/>
    <property type="evidence" value="ECO:0007669"/>
    <property type="project" value="InterPro"/>
</dbReference>
<proteinExistence type="predicted"/>
<name>A0A0G0UFL5_9BACT</name>
<organism evidence="1 2">
    <name type="scientific">Candidatus Curtissbacteria bacterium GW2011_GWA1_41_11</name>
    <dbReference type="NCBI Taxonomy" id="1618409"/>
    <lineage>
        <taxon>Bacteria</taxon>
        <taxon>Candidatus Curtissiibacteriota</taxon>
    </lineage>
</organism>
<evidence type="ECO:0008006" key="3">
    <source>
        <dbReference type="Google" id="ProtNLM"/>
    </source>
</evidence>
<accession>A0A0G0UFL5</accession>
<dbReference type="PANTHER" id="PTHR40080:SF1">
    <property type="entry name" value="TRPR-LIKE PROTEIN YERC_YECD"/>
    <property type="match status" value="1"/>
</dbReference>
<sequence length="144" mass="16491">MPQVSKYPLPKNTEKRLYQLFWETISNLKDSLKAQEFFNDLLSPTEKIMLSKRLAVAVMLLKGYDYSTIRSTLKVSPGTIGSVSAWLKYSGTGYRKVFDKLLKKENFKEILSSLESAIDLITPEKTFNRVMSKGFPKGKLKKPF</sequence>
<evidence type="ECO:0000313" key="1">
    <source>
        <dbReference type="EMBL" id="KKR87679.1"/>
    </source>
</evidence>
<dbReference type="InterPro" id="IPR000831">
    <property type="entry name" value="Trp_repress"/>
</dbReference>
<dbReference type="InterPro" id="IPR010921">
    <property type="entry name" value="Trp_repressor/repl_initiator"/>
</dbReference>
<gene>
    <name evidence="1" type="ORF">UU34_C0003G0021</name>
</gene>
<dbReference type="InterPro" id="IPR038116">
    <property type="entry name" value="TrpR-like_sf"/>
</dbReference>
<dbReference type="EMBL" id="LCAG01000003">
    <property type="protein sequence ID" value="KKR87679.1"/>
    <property type="molecule type" value="Genomic_DNA"/>
</dbReference>
<dbReference type="GO" id="GO:0043565">
    <property type="term" value="F:sequence-specific DNA binding"/>
    <property type="evidence" value="ECO:0007669"/>
    <property type="project" value="InterPro"/>
</dbReference>
<comment type="caution">
    <text evidence="1">The sequence shown here is derived from an EMBL/GenBank/DDBJ whole genome shotgun (WGS) entry which is preliminary data.</text>
</comment>
<dbReference type="Proteomes" id="UP000034854">
    <property type="component" value="Unassembled WGS sequence"/>
</dbReference>